<sequence length="120" mass="12684">MNATLTIALALLAAAACAQAAPSHESALTNTSTKGTCNGAFTLPPQPESLTKPAPSTLPPKLACYLEKSLVYVAELNYYCWAKAKLLIHQEPNLILTFADCVFTGINNPESTGLAPVFEC</sequence>
<accession>A0A6P8ZC91</accession>
<feature type="signal peptide" evidence="1">
    <location>
        <begin position="1"/>
        <end position="20"/>
    </location>
</feature>
<proteinExistence type="predicted"/>
<dbReference type="AlphaFoldDB" id="A0A6P8ZC91"/>
<dbReference type="Proteomes" id="UP000515158">
    <property type="component" value="Unplaced"/>
</dbReference>
<dbReference type="KEGG" id="tpal:117648050"/>
<keyword evidence="2" id="KW-1185">Reference proteome</keyword>
<protein>
    <submittedName>
        <fullName evidence="3">Uncharacterized protein LOC117648050 isoform X1</fullName>
    </submittedName>
</protein>
<keyword evidence="1" id="KW-0732">Signal</keyword>
<name>A0A6P8ZC91_THRPL</name>
<evidence type="ECO:0000256" key="1">
    <source>
        <dbReference type="SAM" id="SignalP"/>
    </source>
</evidence>
<reference evidence="3" key="1">
    <citation type="submission" date="2025-08" db="UniProtKB">
        <authorList>
            <consortium name="RefSeq"/>
        </authorList>
    </citation>
    <scope>IDENTIFICATION</scope>
    <source>
        <tissue evidence="3">Total insect</tissue>
    </source>
</reference>
<dbReference type="GeneID" id="117648050"/>
<evidence type="ECO:0000313" key="2">
    <source>
        <dbReference type="Proteomes" id="UP000515158"/>
    </source>
</evidence>
<feature type="chain" id="PRO_5027924310" evidence="1">
    <location>
        <begin position="21"/>
        <end position="120"/>
    </location>
</feature>
<organism evidence="3">
    <name type="scientific">Thrips palmi</name>
    <name type="common">Melon thrips</name>
    <dbReference type="NCBI Taxonomy" id="161013"/>
    <lineage>
        <taxon>Eukaryota</taxon>
        <taxon>Metazoa</taxon>
        <taxon>Ecdysozoa</taxon>
        <taxon>Arthropoda</taxon>
        <taxon>Hexapoda</taxon>
        <taxon>Insecta</taxon>
        <taxon>Pterygota</taxon>
        <taxon>Neoptera</taxon>
        <taxon>Paraneoptera</taxon>
        <taxon>Thysanoptera</taxon>
        <taxon>Terebrantia</taxon>
        <taxon>Thripoidea</taxon>
        <taxon>Thripidae</taxon>
        <taxon>Thrips</taxon>
    </lineage>
</organism>
<dbReference type="RefSeq" id="XP_034246102.1">
    <property type="nucleotide sequence ID" value="XM_034390211.1"/>
</dbReference>
<dbReference type="InParanoid" id="A0A6P8ZC91"/>
<evidence type="ECO:0000313" key="3">
    <source>
        <dbReference type="RefSeq" id="XP_034246102.1"/>
    </source>
</evidence>
<gene>
    <name evidence="3" type="primary">LOC117648050</name>
</gene>